<gene>
    <name evidence="1" type="ORF">B0T11DRAFT_324587</name>
</gene>
<protein>
    <submittedName>
        <fullName evidence="1">Nucleoside-diphosphate-sugar epimerase</fullName>
    </submittedName>
</protein>
<dbReference type="OrthoDB" id="9975943at2759"/>
<accession>A0A8K0XA94</accession>
<proteinExistence type="predicted"/>
<dbReference type="PANTHER" id="PTHR14097">
    <property type="entry name" value="OXIDOREDUCTASE HTATIP2"/>
    <property type="match status" value="1"/>
</dbReference>
<dbReference type="Proteomes" id="UP000813385">
    <property type="component" value="Unassembled WGS sequence"/>
</dbReference>
<evidence type="ECO:0000313" key="2">
    <source>
        <dbReference type="Proteomes" id="UP000813385"/>
    </source>
</evidence>
<dbReference type="EMBL" id="JAGPXD010000001">
    <property type="protein sequence ID" value="KAH7376713.1"/>
    <property type="molecule type" value="Genomic_DNA"/>
</dbReference>
<sequence length="253" mass="27242">MHLILTGATGLVGSSVLDAMLKMKDVTKISVLSRRPVPMAEQANDPRVRVIIHNDFNKYGPDVLGELQGATGAVWALGISQSKVSNEEYVKITKNYTLAGAKAFADLAPGDEPFRFIYVSGMGATQAPGMFTASFARVKGETETKLDEMRAANPRFAAESVRPAGVDASDHPAIKPFLPDPGLLYKAMDYTLVPAIRTFMRSLHAPTEPLGKFLAEMAAGKHQAELKGKDVVTLSGGLRLIENTAIRRIMGLS</sequence>
<evidence type="ECO:0000313" key="1">
    <source>
        <dbReference type="EMBL" id="KAH7376713.1"/>
    </source>
</evidence>
<keyword evidence="2" id="KW-1185">Reference proteome</keyword>
<organism evidence="1 2">
    <name type="scientific">Plectosphaerella cucumerina</name>
    <dbReference type="NCBI Taxonomy" id="40658"/>
    <lineage>
        <taxon>Eukaryota</taxon>
        <taxon>Fungi</taxon>
        <taxon>Dikarya</taxon>
        <taxon>Ascomycota</taxon>
        <taxon>Pezizomycotina</taxon>
        <taxon>Sordariomycetes</taxon>
        <taxon>Hypocreomycetidae</taxon>
        <taxon>Glomerellales</taxon>
        <taxon>Plectosphaerellaceae</taxon>
        <taxon>Plectosphaerella</taxon>
    </lineage>
</organism>
<dbReference type="PANTHER" id="PTHR14097:SF8">
    <property type="entry name" value="NAD(P)-BINDING DOMAIN-CONTAINING PROTEIN"/>
    <property type="match status" value="1"/>
</dbReference>
<name>A0A8K0XA94_9PEZI</name>
<reference evidence="1" key="1">
    <citation type="journal article" date="2021" name="Nat. Commun.">
        <title>Genetic determinants of endophytism in the Arabidopsis root mycobiome.</title>
        <authorList>
            <person name="Mesny F."/>
            <person name="Miyauchi S."/>
            <person name="Thiergart T."/>
            <person name="Pickel B."/>
            <person name="Atanasova L."/>
            <person name="Karlsson M."/>
            <person name="Huettel B."/>
            <person name="Barry K.W."/>
            <person name="Haridas S."/>
            <person name="Chen C."/>
            <person name="Bauer D."/>
            <person name="Andreopoulos W."/>
            <person name="Pangilinan J."/>
            <person name="LaButti K."/>
            <person name="Riley R."/>
            <person name="Lipzen A."/>
            <person name="Clum A."/>
            <person name="Drula E."/>
            <person name="Henrissat B."/>
            <person name="Kohler A."/>
            <person name="Grigoriev I.V."/>
            <person name="Martin F.M."/>
            <person name="Hacquard S."/>
        </authorList>
    </citation>
    <scope>NUCLEOTIDE SEQUENCE</scope>
    <source>
        <strain evidence="1">MPI-CAGE-AT-0016</strain>
    </source>
</reference>
<dbReference type="Gene3D" id="3.40.50.720">
    <property type="entry name" value="NAD(P)-binding Rossmann-like Domain"/>
    <property type="match status" value="1"/>
</dbReference>
<dbReference type="SUPFAM" id="SSF51735">
    <property type="entry name" value="NAD(P)-binding Rossmann-fold domains"/>
    <property type="match status" value="1"/>
</dbReference>
<dbReference type="InterPro" id="IPR036291">
    <property type="entry name" value="NAD(P)-bd_dom_sf"/>
</dbReference>
<comment type="caution">
    <text evidence="1">The sequence shown here is derived from an EMBL/GenBank/DDBJ whole genome shotgun (WGS) entry which is preliminary data.</text>
</comment>
<dbReference type="AlphaFoldDB" id="A0A8K0XA94"/>